<sequence>MIDDIDDVEDDEFEDFGKSIDEDEYDDDEEIEKVNILPQELAEFNNEHG</sequence>
<feature type="region of interest" description="Disordered" evidence="1">
    <location>
        <begin position="1"/>
        <end position="29"/>
    </location>
</feature>
<reference evidence="2 3" key="1">
    <citation type="journal article" date="2015" name="Parasit. Vectors">
        <title>Draft genome of the scabies mite.</title>
        <authorList>
            <person name="Rider S.D.Jr."/>
            <person name="Morgan M.S."/>
            <person name="Arlian L.G."/>
        </authorList>
    </citation>
    <scope>NUCLEOTIDE SEQUENCE [LARGE SCALE GENOMIC DNA]</scope>
    <source>
        <strain evidence="2">Arlian Lab</strain>
    </source>
</reference>
<evidence type="ECO:0000313" key="2">
    <source>
        <dbReference type="EMBL" id="KPM05053.1"/>
    </source>
</evidence>
<feature type="compositionally biased region" description="Acidic residues" evidence="1">
    <location>
        <begin position="1"/>
        <end position="14"/>
    </location>
</feature>
<protein>
    <submittedName>
        <fullName evidence="2">Uncharacterized protein</fullName>
    </submittedName>
</protein>
<name>A0A132A2A4_SARSC</name>
<evidence type="ECO:0000256" key="1">
    <source>
        <dbReference type="SAM" id="MobiDB-lite"/>
    </source>
</evidence>
<dbReference type="VEuPathDB" id="VectorBase:SSCA005837"/>
<dbReference type="EMBL" id="JXLN01010064">
    <property type="protein sequence ID" value="KPM05053.1"/>
    <property type="molecule type" value="Genomic_DNA"/>
</dbReference>
<organism evidence="2 3">
    <name type="scientific">Sarcoptes scabiei</name>
    <name type="common">Itch mite</name>
    <name type="synonym">Acarus scabiei</name>
    <dbReference type="NCBI Taxonomy" id="52283"/>
    <lineage>
        <taxon>Eukaryota</taxon>
        <taxon>Metazoa</taxon>
        <taxon>Ecdysozoa</taxon>
        <taxon>Arthropoda</taxon>
        <taxon>Chelicerata</taxon>
        <taxon>Arachnida</taxon>
        <taxon>Acari</taxon>
        <taxon>Acariformes</taxon>
        <taxon>Sarcoptiformes</taxon>
        <taxon>Astigmata</taxon>
        <taxon>Psoroptidia</taxon>
        <taxon>Sarcoptoidea</taxon>
        <taxon>Sarcoptidae</taxon>
        <taxon>Sarcoptinae</taxon>
        <taxon>Sarcoptes</taxon>
    </lineage>
</organism>
<comment type="caution">
    <text evidence="2">The sequence shown here is derived from an EMBL/GenBank/DDBJ whole genome shotgun (WGS) entry which is preliminary data.</text>
</comment>
<dbReference type="Proteomes" id="UP000616769">
    <property type="component" value="Unassembled WGS sequence"/>
</dbReference>
<evidence type="ECO:0000313" key="3">
    <source>
        <dbReference type="Proteomes" id="UP000616769"/>
    </source>
</evidence>
<dbReference type="AlphaFoldDB" id="A0A132A2A4"/>
<accession>A0A132A2A4</accession>
<proteinExistence type="predicted"/>
<gene>
    <name evidence="2" type="ORF">QR98_0035120</name>
</gene>